<proteinExistence type="inferred from homology"/>
<dbReference type="PANTHER" id="PTHR11078:SF3">
    <property type="entry name" value="ANTITERMINATION NUSB DOMAIN-CONTAINING PROTEIN"/>
    <property type="match status" value="1"/>
</dbReference>
<dbReference type="Gene3D" id="1.10.940.10">
    <property type="entry name" value="NusB-like"/>
    <property type="match status" value="1"/>
</dbReference>
<dbReference type="GO" id="GO:0005829">
    <property type="term" value="C:cytosol"/>
    <property type="evidence" value="ECO:0007669"/>
    <property type="project" value="TreeGrafter"/>
</dbReference>
<comment type="similarity">
    <text evidence="1 6">Belongs to the NusB family.</text>
</comment>
<evidence type="ECO:0000313" key="8">
    <source>
        <dbReference type="EMBL" id="AUV78739.1"/>
    </source>
</evidence>
<dbReference type="SUPFAM" id="SSF48013">
    <property type="entry name" value="NusB-like"/>
    <property type="match status" value="1"/>
</dbReference>
<evidence type="ECO:0000259" key="7">
    <source>
        <dbReference type="Pfam" id="PF01029"/>
    </source>
</evidence>
<evidence type="ECO:0000313" key="13">
    <source>
        <dbReference type="Proteomes" id="UP000236568"/>
    </source>
</evidence>
<dbReference type="GO" id="GO:0006353">
    <property type="term" value="P:DNA-templated transcription termination"/>
    <property type="evidence" value="ECO:0007669"/>
    <property type="project" value="UniProtKB-UniRule"/>
</dbReference>
<reference evidence="8 13" key="3">
    <citation type="submission" date="2018-02" db="EMBL/GenBank/DDBJ databases">
        <title>N4-cytosine DNA methylation regulates transcription and pathogenesis in Helicobacter pylori.</title>
        <authorList>
            <person name="Kumar S."/>
            <person name="Karmakar B.C."/>
            <person name="Nagarajan D."/>
            <person name="Mukhopadhyay A.K."/>
            <person name="Rao D.N."/>
        </authorList>
    </citation>
    <scope>NUCLEOTIDE SEQUENCE [LARGE SCALE GENOMIC DNA]</scope>
    <source>
        <strain evidence="8 13">26695-dRdM2</strain>
    </source>
</reference>
<evidence type="ECO:0000313" key="10">
    <source>
        <dbReference type="EMBL" id="RKV61232.1"/>
    </source>
</evidence>
<protein>
    <recommendedName>
        <fullName evidence="6">Transcription antitermination protein NusB</fullName>
    </recommendedName>
    <alternativeName>
        <fullName evidence="6">Antitermination factor NusB</fullName>
    </alternativeName>
</protein>
<dbReference type="RefSeq" id="WP_000235740.1">
    <property type="nucleotide sequence ID" value="NZ_AP023345.1"/>
</dbReference>
<evidence type="ECO:0000313" key="14">
    <source>
        <dbReference type="Proteomes" id="UP000279456"/>
    </source>
</evidence>
<keyword evidence="4 6" id="KW-0805">Transcription regulation</keyword>
<evidence type="ECO:0000256" key="3">
    <source>
        <dbReference type="ARBA" id="ARBA00022884"/>
    </source>
</evidence>
<evidence type="ECO:0000256" key="1">
    <source>
        <dbReference type="ARBA" id="ARBA00005952"/>
    </source>
</evidence>
<gene>
    <name evidence="6" type="primary">nusB</name>
    <name evidence="9" type="ORF">AM496_02540</name>
    <name evidence="8" type="ORF">C2842_00005</name>
    <name evidence="10" type="ORF">DD776_00405</name>
    <name evidence="11" type="ORF">EC518_06365</name>
</gene>
<dbReference type="FunFam" id="1.10.940.10:FF:000004">
    <property type="entry name" value="Transcription antitermination protein NusB"/>
    <property type="match status" value="1"/>
</dbReference>
<keyword evidence="2 6" id="KW-0889">Transcription antitermination</keyword>
<evidence type="ECO:0000256" key="4">
    <source>
        <dbReference type="ARBA" id="ARBA00023015"/>
    </source>
</evidence>
<dbReference type="Proteomes" id="UP000236568">
    <property type="component" value="Chromosome"/>
</dbReference>
<dbReference type="NCBIfam" id="TIGR01951">
    <property type="entry name" value="nusB"/>
    <property type="match status" value="1"/>
</dbReference>
<reference evidence="11 15" key="5">
    <citation type="submission" date="2018-11" db="EMBL/GenBank/DDBJ databases">
        <title>Genetic determinants and prediction of antibiotic resistance phenotypes in Helicobacter pylori.</title>
        <authorList>
            <person name="Wagner K."/>
        </authorList>
    </citation>
    <scope>NUCLEOTIDE SEQUENCE [LARGE SCALE GENOMIC DNA]</scope>
    <source>
        <strain evidence="11 15">ZH70</strain>
    </source>
</reference>
<dbReference type="CDD" id="cd00619">
    <property type="entry name" value="Terminator_NusB"/>
    <property type="match status" value="1"/>
</dbReference>
<name>A0A024BYC3_HELPX</name>
<reference evidence="10 14" key="4">
    <citation type="submission" date="2018-04" db="EMBL/GenBank/DDBJ databases">
        <title>Complete genome sequences of Helicobacter pylori.</title>
        <authorList>
            <person name="Palau M."/>
            <person name="Minana-Galbis D."/>
        </authorList>
    </citation>
    <scope>NUCLEOTIDE SEQUENCE [LARGE SCALE GENOMIC DNA]</scope>
    <source>
        <strain evidence="10 14">B126</strain>
    </source>
</reference>
<dbReference type="EMBL" id="LIXH01000012">
    <property type="protein sequence ID" value="KOS34304.1"/>
    <property type="molecule type" value="Genomic_DNA"/>
</dbReference>
<dbReference type="Proteomes" id="UP000289022">
    <property type="component" value="Unassembled WGS sequence"/>
</dbReference>
<accession>A0A024BYC3</accession>
<dbReference type="Pfam" id="PF01029">
    <property type="entry name" value="NusB"/>
    <property type="match status" value="1"/>
</dbReference>
<keyword evidence="3 6" id="KW-0694">RNA-binding</keyword>
<reference evidence="9 12" key="1">
    <citation type="submission" date="2015-08" db="EMBL/GenBank/DDBJ databases">
        <title>Comparative genomics of Helicobacter pylori strains.</title>
        <authorList>
            <person name="Kumar N."/>
            <person name="Albert M.J."/>
            <person name="Al-Akbal H.M."/>
            <person name="Ahmed N."/>
        </authorList>
    </citation>
    <scope>NUCLEOTIDE SEQUENCE [LARGE SCALE GENOMIC DNA]</scope>
    <source>
        <strain evidence="9 12">59</strain>
    </source>
</reference>
<evidence type="ECO:0000313" key="11">
    <source>
        <dbReference type="EMBL" id="RVZ39533.1"/>
    </source>
</evidence>
<dbReference type="Proteomes" id="UP000279456">
    <property type="component" value="Unassembled WGS sequence"/>
</dbReference>
<organism evidence="11 15">
    <name type="scientific">Helicobacter pylori</name>
    <name type="common">Campylobacter pylori</name>
    <dbReference type="NCBI Taxonomy" id="210"/>
    <lineage>
        <taxon>Bacteria</taxon>
        <taxon>Pseudomonadati</taxon>
        <taxon>Campylobacterota</taxon>
        <taxon>Epsilonproteobacteria</taxon>
        <taxon>Campylobacterales</taxon>
        <taxon>Helicobacteraceae</taxon>
        <taxon>Helicobacter</taxon>
    </lineage>
</organism>
<dbReference type="InterPro" id="IPR035926">
    <property type="entry name" value="NusB-like_sf"/>
</dbReference>
<dbReference type="HAMAP" id="MF_00073">
    <property type="entry name" value="NusB"/>
    <property type="match status" value="1"/>
</dbReference>
<evidence type="ECO:0000256" key="6">
    <source>
        <dbReference type="HAMAP-Rule" id="MF_00073"/>
    </source>
</evidence>
<dbReference type="InterPro" id="IPR011605">
    <property type="entry name" value="NusB_fam"/>
</dbReference>
<dbReference type="InterPro" id="IPR006027">
    <property type="entry name" value="NusB_RsmB_TIM44"/>
</dbReference>
<evidence type="ECO:0000313" key="9">
    <source>
        <dbReference type="EMBL" id="KOS34304.1"/>
    </source>
</evidence>
<dbReference type="Proteomes" id="UP000037777">
    <property type="component" value="Unassembled WGS sequence"/>
</dbReference>
<sequence length="138" mass="15521">MATRTQARGAVVELLYAFESGNEEIKKIASSMLEEKKIKNNQLAFALSLFNGVLEKINEIDALIEPHLKDWDFKRLGSMEKAILRLGAYEIGFTPTQNPIIINECIELGKLYAEPNTPKFLNAILDSLSKKLTQKPLN</sequence>
<evidence type="ECO:0000256" key="2">
    <source>
        <dbReference type="ARBA" id="ARBA00022814"/>
    </source>
</evidence>
<dbReference type="AlphaFoldDB" id="A0A024BYC3"/>
<evidence type="ECO:0000256" key="5">
    <source>
        <dbReference type="ARBA" id="ARBA00023163"/>
    </source>
</evidence>
<dbReference type="EMBL" id="CP026324">
    <property type="protein sequence ID" value="AUV78739.1"/>
    <property type="molecule type" value="Genomic_DNA"/>
</dbReference>
<dbReference type="SMR" id="A0A024BYC3"/>
<dbReference type="GO" id="GO:0031564">
    <property type="term" value="P:transcription antitermination"/>
    <property type="evidence" value="ECO:0007669"/>
    <property type="project" value="UniProtKB-KW"/>
</dbReference>
<reference evidence="8 13" key="2">
    <citation type="submission" date="2018-01" db="EMBL/GenBank/DDBJ databases">
        <authorList>
            <person name="Morgan R.D."/>
        </authorList>
    </citation>
    <scope>NUCLEOTIDE SEQUENCE [LARGE SCALE GENOMIC DNA]</scope>
    <source>
        <strain evidence="8 13">26695-dRdM2</strain>
    </source>
</reference>
<keyword evidence="5 6" id="KW-0804">Transcription</keyword>
<dbReference type="eggNOG" id="COG0781">
    <property type="taxonomic scope" value="Bacteria"/>
</dbReference>
<evidence type="ECO:0000313" key="15">
    <source>
        <dbReference type="Proteomes" id="UP000289022"/>
    </source>
</evidence>
<dbReference type="EMBL" id="RJGP01000296">
    <property type="protein sequence ID" value="RVZ39533.1"/>
    <property type="molecule type" value="Genomic_DNA"/>
</dbReference>
<dbReference type="EMBL" id="QEHH01000001">
    <property type="protein sequence ID" value="RKV61232.1"/>
    <property type="molecule type" value="Genomic_DNA"/>
</dbReference>
<dbReference type="PANTHER" id="PTHR11078">
    <property type="entry name" value="N UTILIZATION SUBSTANCE PROTEIN B-RELATED"/>
    <property type="match status" value="1"/>
</dbReference>
<feature type="domain" description="NusB/RsmB/TIM44" evidence="7">
    <location>
        <begin position="6"/>
        <end position="129"/>
    </location>
</feature>
<dbReference type="GO" id="GO:0003723">
    <property type="term" value="F:RNA binding"/>
    <property type="evidence" value="ECO:0007669"/>
    <property type="project" value="UniProtKB-UniRule"/>
</dbReference>
<evidence type="ECO:0000313" key="12">
    <source>
        <dbReference type="Proteomes" id="UP000037777"/>
    </source>
</evidence>
<comment type="function">
    <text evidence="6">Involved in transcription antitermination. Required for transcription of ribosomal RNA (rRNA) genes. Binds specifically to the boxA antiterminator sequence of the ribosomal RNA (rrn) operons.</text>
</comment>